<feature type="transmembrane region" description="Helical" evidence="1">
    <location>
        <begin position="62"/>
        <end position="82"/>
    </location>
</feature>
<accession>A0A345PJS6</accession>
<evidence type="ECO:0000313" key="2">
    <source>
        <dbReference type="EMBL" id="AXI10256.1"/>
    </source>
</evidence>
<organism evidence="2 3">
    <name type="scientific">Oceanobacillus zhaokaii</name>
    <dbReference type="NCBI Taxonomy" id="2052660"/>
    <lineage>
        <taxon>Bacteria</taxon>
        <taxon>Bacillati</taxon>
        <taxon>Bacillota</taxon>
        <taxon>Bacilli</taxon>
        <taxon>Bacillales</taxon>
        <taxon>Bacillaceae</taxon>
        <taxon>Oceanobacillus</taxon>
    </lineage>
</organism>
<keyword evidence="1" id="KW-0812">Transmembrane</keyword>
<feature type="transmembrane region" description="Helical" evidence="1">
    <location>
        <begin position="28"/>
        <end position="50"/>
    </location>
</feature>
<dbReference type="AlphaFoldDB" id="A0A345PJS6"/>
<keyword evidence="3" id="KW-1185">Reference proteome</keyword>
<dbReference type="Proteomes" id="UP000253908">
    <property type="component" value="Chromosome"/>
</dbReference>
<keyword evidence="1" id="KW-0472">Membrane</keyword>
<proteinExistence type="predicted"/>
<sequence length="144" mass="16166">MNNNNDVNQNESRTYVEVIGDTVYDKHLIATICISLIFSLGAFLIGKSIFPRFAPETMVQSYSLLLGIAGSLVGLVVNALLFKPKRTLNETANTSEELKEVYEELQFDLAEERVAILNDPVLHKEMKELGIAEMYLAEKEDPKN</sequence>
<dbReference type="EMBL" id="CP024848">
    <property type="protein sequence ID" value="AXI10256.1"/>
    <property type="molecule type" value="Genomic_DNA"/>
</dbReference>
<name>A0A345PJS6_9BACI</name>
<keyword evidence="1" id="KW-1133">Transmembrane helix</keyword>
<reference evidence="3" key="1">
    <citation type="submission" date="2017-11" db="EMBL/GenBank/DDBJ databases">
        <authorList>
            <person name="Zhu W."/>
        </authorList>
    </citation>
    <scope>NUCLEOTIDE SEQUENCE [LARGE SCALE GENOMIC DNA]</scope>
    <source>
        <strain evidence="3">160</strain>
    </source>
</reference>
<dbReference type="OrthoDB" id="1625483at2"/>
<evidence type="ECO:0000313" key="3">
    <source>
        <dbReference type="Proteomes" id="UP000253908"/>
    </source>
</evidence>
<evidence type="ECO:0000256" key="1">
    <source>
        <dbReference type="SAM" id="Phobius"/>
    </source>
</evidence>
<dbReference type="RefSeq" id="WP_114917543.1">
    <property type="nucleotide sequence ID" value="NZ_CP024848.1"/>
</dbReference>
<gene>
    <name evidence="2" type="ORF">CUC15_15525</name>
</gene>
<dbReference type="KEGG" id="ocn:CUC15_15525"/>
<protein>
    <submittedName>
        <fullName evidence="2">Uncharacterized protein</fullName>
    </submittedName>
</protein>